<comment type="caution">
    <text evidence="2">The sequence shown here is derived from an EMBL/GenBank/DDBJ whole genome shotgun (WGS) entry which is preliminary data.</text>
</comment>
<organism evidence="2 3">
    <name type="scientific">Vasconcelosia minhoensis LEGE 07310</name>
    <dbReference type="NCBI Taxonomy" id="915328"/>
    <lineage>
        <taxon>Bacteria</taxon>
        <taxon>Bacillati</taxon>
        <taxon>Cyanobacteriota</taxon>
        <taxon>Cyanophyceae</taxon>
        <taxon>Nodosilineales</taxon>
        <taxon>Cymatolegaceae</taxon>
        <taxon>Vasconcelosia</taxon>
        <taxon>Vasconcelosia minhoensis</taxon>
    </lineage>
</organism>
<dbReference type="EMBL" id="JADEXG010000006">
    <property type="protein sequence ID" value="MBE9076451.1"/>
    <property type="molecule type" value="Genomic_DNA"/>
</dbReference>
<reference evidence="2" key="1">
    <citation type="submission" date="2020-10" db="EMBL/GenBank/DDBJ databases">
        <authorList>
            <person name="Castelo-Branco R."/>
            <person name="Eusebio N."/>
            <person name="Adriana R."/>
            <person name="Vieira A."/>
            <person name="Brugerolle De Fraissinette N."/>
            <person name="Rezende De Castro R."/>
            <person name="Schneider M.P."/>
            <person name="Vasconcelos V."/>
            <person name="Leao P.N."/>
        </authorList>
    </citation>
    <scope>NUCLEOTIDE SEQUENCE</scope>
    <source>
        <strain evidence="2">LEGE 07310</strain>
    </source>
</reference>
<accession>A0A8J7A9F4</accession>
<feature type="region of interest" description="Disordered" evidence="1">
    <location>
        <begin position="131"/>
        <end position="188"/>
    </location>
</feature>
<gene>
    <name evidence="2" type="ORF">IQ241_03930</name>
</gene>
<keyword evidence="3" id="KW-1185">Reference proteome</keyword>
<evidence type="ECO:0000313" key="3">
    <source>
        <dbReference type="Proteomes" id="UP000636505"/>
    </source>
</evidence>
<evidence type="ECO:0008006" key="4">
    <source>
        <dbReference type="Google" id="ProtNLM"/>
    </source>
</evidence>
<sequence length="188" mass="20373">MVYAVKPDPQTPAARRSISTPGPSARMRQTAVPRTARRRNSPAERSTARPSERSIARLHSTVTSLPTQPRLPLWLKVLGGLQQGATVGTGCLVAAALATYSWTVYIDSAVTRTSRQLDRLESQAQQMTSANEALKQSIAEQAESPAAKLQDFKTSDTIFLTPEPSREPVEPSPVSPLATVEMPHPLGY</sequence>
<evidence type="ECO:0000256" key="1">
    <source>
        <dbReference type="SAM" id="MobiDB-lite"/>
    </source>
</evidence>
<protein>
    <recommendedName>
        <fullName evidence="4">Cell division protein FtsL</fullName>
    </recommendedName>
</protein>
<evidence type="ECO:0000313" key="2">
    <source>
        <dbReference type="EMBL" id="MBE9076451.1"/>
    </source>
</evidence>
<proteinExistence type="predicted"/>
<dbReference type="Proteomes" id="UP000636505">
    <property type="component" value="Unassembled WGS sequence"/>
</dbReference>
<feature type="region of interest" description="Disordered" evidence="1">
    <location>
        <begin position="1"/>
        <end position="53"/>
    </location>
</feature>
<dbReference type="RefSeq" id="WP_193905115.1">
    <property type="nucleotide sequence ID" value="NZ_JADEXG010000006.1"/>
</dbReference>
<dbReference type="AlphaFoldDB" id="A0A8J7A9F4"/>
<name>A0A8J7A9F4_9CYAN</name>